<protein>
    <submittedName>
        <fullName evidence="2">4-hydroxy-tetrahydrodipicolinate reductase</fullName>
    </submittedName>
</protein>
<keyword evidence="3" id="KW-1185">Reference proteome</keyword>
<feature type="domain" description="2,4-diaminopentanoate dehydrogenase C-terminal" evidence="1">
    <location>
        <begin position="138"/>
        <end position="342"/>
    </location>
</feature>
<dbReference type="InterPro" id="IPR036291">
    <property type="entry name" value="NAD(P)-bd_dom_sf"/>
</dbReference>
<dbReference type="OrthoDB" id="9767616at2"/>
<dbReference type="SUPFAM" id="SSF51735">
    <property type="entry name" value="NAD(P)-binding Rossmann-fold domains"/>
    <property type="match status" value="1"/>
</dbReference>
<reference evidence="3" key="1">
    <citation type="submission" date="2016-10" db="EMBL/GenBank/DDBJ databases">
        <authorList>
            <person name="Varghese N."/>
            <person name="Submissions S."/>
        </authorList>
    </citation>
    <scope>NUCLEOTIDE SEQUENCE [LARGE SCALE GENOMIC DNA]</scope>
    <source>
        <strain evidence="3">DSM 13577</strain>
    </source>
</reference>
<name>A0A1I0A733_9FIRM</name>
<dbReference type="EMBL" id="FOIF01000017">
    <property type="protein sequence ID" value="SES89032.1"/>
    <property type="molecule type" value="Genomic_DNA"/>
</dbReference>
<sequence length="345" mass="37221">MSVKVIHWGLGAMGGGMAELIAKKSGIQSVGAIDLDPNKVGKPLGEIFEGQRMDVIIESNPEEVLAKEADIVLIATGSFTKEVFPQIKQAVESGKNVICIAEEMAYPQQQERELAQEIDRLAKENNVTVLGTGINPGFVLDTLIIALTGVCTHVEKIEAARINDLSPFGPTVMKTQGVGTTVEEFKKGIEEGYIVGHVGFPESMALIAKALGWELDEIKETKEPIISKVYRKTKYVEVYPGMVAGCKHIAYGIMNGKTVIKLEHPQQVLPELEGVETGDYINIYGTPNVNMAIKPEIPGGIGTIAMAVNSIINVIKAKPGLTNMAELPVPAAIMGDLEKMLKMRS</sequence>
<dbReference type="STRING" id="1120990.SAMN03080614_101711"/>
<organism evidence="2 3">
    <name type="scientific">Anaerobranca gottschalkii DSM 13577</name>
    <dbReference type="NCBI Taxonomy" id="1120990"/>
    <lineage>
        <taxon>Bacteria</taxon>
        <taxon>Bacillati</taxon>
        <taxon>Bacillota</taxon>
        <taxon>Clostridia</taxon>
        <taxon>Eubacteriales</taxon>
        <taxon>Proteinivoracaceae</taxon>
        <taxon>Anaerobranca</taxon>
    </lineage>
</organism>
<dbReference type="Proteomes" id="UP000243819">
    <property type="component" value="Unassembled WGS sequence"/>
</dbReference>
<dbReference type="Gene3D" id="3.40.50.720">
    <property type="entry name" value="NAD(P)-binding Rossmann-like Domain"/>
    <property type="match status" value="1"/>
</dbReference>
<dbReference type="Pfam" id="PF19328">
    <property type="entry name" value="DAP_DH_C"/>
    <property type="match status" value="1"/>
</dbReference>
<dbReference type="InterPro" id="IPR045760">
    <property type="entry name" value="DAP_DH_C"/>
</dbReference>
<accession>A0A1I0A733</accession>
<dbReference type="AlphaFoldDB" id="A0A1I0A733"/>
<evidence type="ECO:0000313" key="2">
    <source>
        <dbReference type="EMBL" id="SES89032.1"/>
    </source>
</evidence>
<dbReference type="NCBIfam" id="NF040740">
    <property type="entry name" value="ornith_Ord"/>
    <property type="match status" value="1"/>
</dbReference>
<gene>
    <name evidence="2" type="ORF">SAMN03080614_101711</name>
</gene>
<evidence type="ECO:0000259" key="1">
    <source>
        <dbReference type="Pfam" id="PF19328"/>
    </source>
</evidence>
<dbReference type="RefSeq" id="WP_091350226.1">
    <property type="nucleotide sequence ID" value="NZ_FOIF01000017.1"/>
</dbReference>
<proteinExistence type="predicted"/>
<dbReference type="CDD" id="cd24146">
    <property type="entry name" value="nat-AmDH_N_like"/>
    <property type="match status" value="1"/>
</dbReference>
<evidence type="ECO:0000313" key="3">
    <source>
        <dbReference type="Proteomes" id="UP000243819"/>
    </source>
</evidence>